<name>A0ABW1IAP0_9PSEU</name>
<comment type="caution">
    <text evidence="3">The sequence shown here is derived from an EMBL/GenBank/DDBJ whole genome shotgun (WGS) entry which is preliminary data.</text>
</comment>
<dbReference type="Gene3D" id="1.10.10.2840">
    <property type="entry name" value="PucR C-terminal helix-turn-helix domain"/>
    <property type="match status" value="1"/>
</dbReference>
<dbReference type="Pfam" id="PF13556">
    <property type="entry name" value="HTH_30"/>
    <property type="match status" value="1"/>
</dbReference>
<dbReference type="InterPro" id="IPR051448">
    <property type="entry name" value="CdaR-like_regulators"/>
</dbReference>
<reference evidence="4" key="1">
    <citation type="journal article" date="2019" name="Int. J. Syst. Evol. Microbiol.">
        <title>The Global Catalogue of Microorganisms (GCM) 10K type strain sequencing project: providing services to taxonomists for standard genome sequencing and annotation.</title>
        <authorList>
            <consortium name="The Broad Institute Genomics Platform"/>
            <consortium name="The Broad Institute Genome Sequencing Center for Infectious Disease"/>
            <person name="Wu L."/>
            <person name="Ma J."/>
        </authorList>
    </citation>
    <scope>NUCLEOTIDE SEQUENCE [LARGE SCALE GENOMIC DNA]</scope>
    <source>
        <strain evidence="4">CGMCC 4.7397</strain>
    </source>
</reference>
<keyword evidence="4" id="KW-1185">Reference proteome</keyword>
<proteinExistence type="predicted"/>
<organism evidence="3 4">
    <name type="scientific">Pseudonocardia lutea</name>
    <dbReference type="NCBI Taxonomy" id="2172015"/>
    <lineage>
        <taxon>Bacteria</taxon>
        <taxon>Bacillati</taxon>
        <taxon>Actinomycetota</taxon>
        <taxon>Actinomycetes</taxon>
        <taxon>Pseudonocardiales</taxon>
        <taxon>Pseudonocardiaceae</taxon>
        <taxon>Pseudonocardia</taxon>
    </lineage>
</organism>
<gene>
    <name evidence="3" type="ORF">ACFQH9_17490</name>
</gene>
<dbReference type="EMBL" id="JBHSQK010000043">
    <property type="protein sequence ID" value="MFC5950068.1"/>
    <property type="molecule type" value="Genomic_DNA"/>
</dbReference>
<feature type="domain" description="Purine catabolism PurC-like" evidence="1">
    <location>
        <begin position="7"/>
        <end position="123"/>
    </location>
</feature>
<dbReference type="InterPro" id="IPR025736">
    <property type="entry name" value="PucR_C-HTH_dom"/>
</dbReference>
<evidence type="ECO:0000259" key="2">
    <source>
        <dbReference type="Pfam" id="PF13556"/>
    </source>
</evidence>
<accession>A0ABW1IAP0</accession>
<evidence type="ECO:0000259" key="1">
    <source>
        <dbReference type="Pfam" id="PF07905"/>
    </source>
</evidence>
<dbReference type="Pfam" id="PF07905">
    <property type="entry name" value="PucR"/>
    <property type="match status" value="1"/>
</dbReference>
<dbReference type="PANTHER" id="PTHR33744">
    <property type="entry name" value="CARBOHYDRATE DIACID REGULATOR"/>
    <property type="match status" value="1"/>
</dbReference>
<dbReference type="Proteomes" id="UP001596119">
    <property type="component" value="Unassembled WGS sequence"/>
</dbReference>
<dbReference type="InterPro" id="IPR012914">
    <property type="entry name" value="PucR_dom"/>
</dbReference>
<feature type="domain" description="PucR C-terminal helix-turn-helix" evidence="2">
    <location>
        <begin position="452"/>
        <end position="509"/>
    </location>
</feature>
<sequence length="513" mass="52556">MPVTLGDLLADRGLGLSVAAAGAGLDRPVSWVHSSELADPTPYLDGGELLLTTGLALAGTTAEDYAARLAAHRLAGLGFGTDLGYAQVPPALVRSCAEHGLPLLVVPERTPFLAIAKAVSAALAAESYAQVVRTDQAQRSLTAAAVGRGGAGGVVRRLAELLGGWAAVVDAGDRVRVCAPRTAARRLSGLRPELARVRGRHGATSATTTEGADGAGQVVLHRLRLPGPGVLAVGRPAPFSPVDLQVVGAAVSVLTLLHARATAVGRAERALRTAVLRAMVELPGAGAATIAEPLWGRPPGEGALVLALRGRSGSADELLDALEALDDESLFAAELDGAVVVVADPGLAADALAAAERVPDVRAGMSEPVRGPAPDPFPGHGAGPPAGPLHTAVEQAGRALDAARRLGRARVRFADLAGSGLRDLVPARDAAAFAEALLDPLVRHDARGRGDLVASLREWLAHHGQWDPAAAALGVHRHTLRARIGKAAELLGRDLDSPGVRAELWFALQVPRA</sequence>
<dbReference type="RefSeq" id="WP_379567207.1">
    <property type="nucleotide sequence ID" value="NZ_JBHSQK010000043.1"/>
</dbReference>
<evidence type="ECO:0000313" key="4">
    <source>
        <dbReference type="Proteomes" id="UP001596119"/>
    </source>
</evidence>
<evidence type="ECO:0000313" key="3">
    <source>
        <dbReference type="EMBL" id="MFC5950068.1"/>
    </source>
</evidence>
<dbReference type="PANTHER" id="PTHR33744:SF1">
    <property type="entry name" value="DNA-BINDING TRANSCRIPTIONAL ACTIVATOR ADER"/>
    <property type="match status" value="1"/>
</dbReference>
<dbReference type="InterPro" id="IPR042070">
    <property type="entry name" value="PucR_C-HTH_sf"/>
</dbReference>
<protein>
    <submittedName>
        <fullName evidence="3">PucR family transcriptional regulator ligand-binding domain-containing protein</fullName>
    </submittedName>
</protein>